<proteinExistence type="predicted"/>
<keyword evidence="1" id="KW-1133">Transmembrane helix</keyword>
<feature type="transmembrane region" description="Helical" evidence="1">
    <location>
        <begin position="95"/>
        <end position="115"/>
    </location>
</feature>
<dbReference type="AlphaFoldDB" id="A0A0F9P5P6"/>
<name>A0A0F9P5P6_9ZZZZ</name>
<sequence>MKKVNTFFDKLFNLVPGYIFGLLTFVIGFGGDLIALFLTPDYLMWKKSISVLGGKSGGIYLRLGIIISYSFSILFIIYIGRVIEHENLNENFRKSAIIIGIFSSVSAILTASFSGGNLSDIHGLLALFSWVGGAIFYTLISIIMLKNREFSKLVAYVGFITAGIFVFYLIPFFIVNYCNLYPETSSVYAFGRSIYLIMPSLEWILIFSSLFWYLINSSYFLYK</sequence>
<feature type="transmembrane region" description="Helical" evidence="1">
    <location>
        <begin position="12"/>
        <end position="39"/>
    </location>
</feature>
<dbReference type="EMBL" id="LAZR01003305">
    <property type="protein sequence ID" value="KKN19742.1"/>
    <property type="molecule type" value="Genomic_DNA"/>
</dbReference>
<keyword evidence="1" id="KW-0812">Transmembrane</keyword>
<feature type="transmembrane region" description="Helical" evidence="1">
    <location>
        <begin position="59"/>
        <end position="83"/>
    </location>
</feature>
<accession>A0A0F9P5P6</accession>
<feature type="transmembrane region" description="Helical" evidence="1">
    <location>
        <begin position="194"/>
        <end position="215"/>
    </location>
</feature>
<reference evidence="2" key="1">
    <citation type="journal article" date="2015" name="Nature">
        <title>Complex archaea that bridge the gap between prokaryotes and eukaryotes.</title>
        <authorList>
            <person name="Spang A."/>
            <person name="Saw J.H."/>
            <person name="Jorgensen S.L."/>
            <person name="Zaremba-Niedzwiedzka K."/>
            <person name="Martijn J."/>
            <person name="Lind A.E."/>
            <person name="van Eijk R."/>
            <person name="Schleper C."/>
            <person name="Guy L."/>
            <person name="Ettema T.J."/>
        </authorList>
    </citation>
    <scope>NUCLEOTIDE SEQUENCE</scope>
</reference>
<comment type="caution">
    <text evidence="2">The sequence shown here is derived from an EMBL/GenBank/DDBJ whole genome shotgun (WGS) entry which is preliminary data.</text>
</comment>
<feature type="transmembrane region" description="Helical" evidence="1">
    <location>
        <begin position="121"/>
        <end position="141"/>
    </location>
</feature>
<gene>
    <name evidence="2" type="ORF">LCGC14_0942680</name>
</gene>
<evidence type="ECO:0000313" key="2">
    <source>
        <dbReference type="EMBL" id="KKN19742.1"/>
    </source>
</evidence>
<evidence type="ECO:0000256" key="1">
    <source>
        <dbReference type="SAM" id="Phobius"/>
    </source>
</evidence>
<keyword evidence="1" id="KW-0472">Membrane</keyword>
<evidence type="ECO:0008006" key="3">
    <source>
        <dbReference type="Google" id="ProtNLM"/>
    </source>
</evidence>
<protein>
    <recommendedName>
        <fullName evidence="3">DUF998 domain-containing protein</fullName>
    </recommendedName>
</protein>
<organism evidence="2">
    <name type="scientific">marine sediment metagenome</name>
    <dbReference type="NCBI Taxonomy" id="412755"/>
    <lineage>
        <taxon>unclassified sequences</taxon>
        <taxon>metagenomes</taxon>
        <taxon>ecological metagenomes</taxon>
    </lineage>
</organism>
<feature type="transmembrane region" description="Helical" evidence="1">
    <location>
        <begin position="153"/>
        <end position="174"/>
    </location>
</feature>